<keyword evidence="2" id="KW-1185">Reference proteome</keyword>
<dbReference type="EMBL" id="RKKU01000018">
    <property type="protein sequence ID" value="ROZ82971.1"/>
    <property type="molecule type" value="Genomic_DNA"/>
</dbReference>
<comment type="caution">
    <text evidence="1">The sequence shown here is derived from an EMBL/GenBank/DDBJ whole genome shotgun (WGS) entry which is preliminary data.</text>
</comment>
<protein>
    <recommendedName>
        <fullName evidence="3">T3SS negative regulator,GrlR</fullName>
    </recommendedName>
</protein>
<evidence type="ECO:0008006" key="3">
    <source>
        <dbReference type="Google" id="ProtNLM"/>
    </source>
</evidence>
<sequence>MDNGIYEVNFRASTQDFGSGLIVIKDGSVNGGDAHFLYRGTLTGTDAGVTASISVEQWKAGNRSVVGITNYKVEFKGTIANGQLKLSGNVTDHPQLALTVTGRKVAEAA</sequence>
<evidence type="ECO:0000313" key="1">
    <source>
        <dbReference type="EMBL" id="ROZ82971.1"/>
    </source>
</evidence>
<organism evidence="1 2">
    <name type="scientific">Pseudomonas neustonica</name>
    <dbReference type="NCBI Taxonomy" id="2487346"/>
    <lineage>
        <taxon>Bacteria</taxon>
        <taxon>Pseudomonadati</taxon>
        <taxon>Pseudomonadota</taxon>
        <taxon>Gammaproteobacteria</taxon>
        <taxon>Pseudomonadales</taxon>
        <taxon>Pseudomonadaceae</taxon>
        <taxon>Pseudomonas</taxon>
    </lineage>
</organism>
<name>A0ABX9XFV5_9PSED</name>
<proteinExistence type="predicted"/>
<reference evidence="1 2" key="1">
    <citation type="submission" date="2018-11" db="EMBL/GenBank/DDBJ databases">
        <authorList>
            <person name="Jang G.I."/>
            <person name="Hwang C.Y."/>
        </authorList>
    </citation>
    <scope>NUCLEOTIDE SEQUENCE [LARGE SCALE GENOMIC DNA]</scope>
    <source>
        <strain evidence="1 2">SSM26</strain>
    </source>
</reference>
<dbReference type="Gene3D" id="2.40.128.380">
    <property type="entry name" value="T3SS negative regulator GrlR"/>
    <property type="match status" value="1"/>
</dbReference>
<evidence type="ECO:0000313" key="2">
    <source>
        <dbReference type="Proteomes" id="UP000275199"/>
    </source>
</evidence>
<dbReference type="InterPro" id="IPR043019">
    <property type="entry name" value="GrlR_sf"/>
</dbReference>
<dbReference type="RefSeq" id="WP_123890365.1">
    <property type="nucleotide sequence ID" value="NZ_RKKU01000018.1"/>
</dbReference>
<gene>
    <name evidence="1" type="ORF">EF096_13870</name>
</gene>
<accession>A0ABX9XFV5</accession>
<dbReference type="Proteomes" id="UP000275199">
    <property type="component" value="Unassembled WGS sequence"/>
</dbReference>
<dbReference type="Pfam" id="PF16518">
    <property type="entry name" value="GrlR"/>
    <property type="match status" value="1"/>
</dbReference>
<dbReference type="InterPro" id="IPR032417">
    <property type="entry name" value="GrlR"/>
</dbReference>